<dbReference type="CDD" id="cd04658">
    <property type="entry name" value="Piwi_piwi-like_Euk"/>
    <property type="match status" value="1"/>
</dbReference>
<feature type="non-terminal residue" evidence="4">
    <location>
        <position position="791"/>
    </location>
</feature>
<dbReference type="SMART" id="SM00949">
    <property type="entry name" value="PAZ"/>
    <property type="match status" value="1"/>
</dbReference>
<dbReference type="SMART" id="SM00950">
    <property type="entry name" value="Piwi"/>
    <property type="match status" value="1"/>
</dbReference>
<protein>
    <submittedName>
        <fullName evidence="4">PIWIL2</fullName>
    </submittedName>
</protein>
<dbReference type="PANTHER" id="PTHR22891">
    <property type="entry name" value="EUKARYOTIC TRANSLATION INITIATION FACTOR 2C"/>
    <property type="match status" value="1"/>
</dbReference>
<comment type="similarity">
    <text evidence="1">Belongs to the argonaute family.</text>
</comment>
<organism evidence="4 5">
    <name type="scientific">Cordylochernes scorpioides</name>
    <dbReference type="NCBI Taxonomy" id="51811"/>
    <lineage>
        <taxon>Eukaryota</taxon>
        <taxon>Metazoa</taxon>
        <taxon>Ecdysozoa</taxon>
        <taxon>Arthropoda</taxon>
        <taxon>Chelicerata</taxon>
        <taxon>Arachnida</taxon>
        <taxon>Pseudoscorpiones</taxon>
        <taxon>Cheliferoidea</taxon>
        <taxon>Chernetidae</taxon>
        <taxon>Cordylochernes</taxon>
    </lineage>
</organism>
<dbReference type="InterPro" id="IPR003165">
    <property type="entry name" value="Piwi"/>
</dbReference>
<sequence length="791" mass="90878">MGRAERLLSRRKPPLTTITAARNFPAPVDSTTVIRDLRSPSPPVQEMEELTVKQYRGDAGQQMNFDVNYLRINTEDNKGIYEYHVSYTPLVDSKNLRSKLLKLPEVAELTGPVTVFDGAILYLPHKLSNKVGVDKGGFTTSLLCRMENYNVQPKERFKESVNCHLLGSIVLTRYNNRTYRIDDVSWDHSPKDTFLYQGQNISYKDYYKYVVLMMWRCNRMDCLFQEETRLICLVPELCVMTGLTDALRQDFKVMKDIAVHTRVTPVQRVHALKKFIGNVYKNETASKILSDWGLKIDSNPISLDGRVLPVEKLNLKNQSFMVPSDMDWSRKLGQEELVRPYPDIPPVSSVCNTLIFPQNMLVYLQQSTYKMDVTDQLYLVQVDLKEWMIVFERRNSTAVQDFVQMLTRVTPGMGIEVSPPKNICLNDSRTESYVDALNRNIVPGLQMVVVVFPTPRDDRYNAVKRVCCVDKPVASQVINVRTISQYQKLRSVSQKIALQMNCKLGGELWTLDIPMSHVMVMGMDSYHDPMRKRNSVLGFVASINNSFTRWFSQTHFQDPKEEEGKTLRVFLLNALRKYYQVSVMNDTLDVCRSLPLILLLYNLFNLASYNSTLPIINLILQKIPTLSFQIAIFIQPTIKIQPFLKFQSSYWLTPLVLSGEQCAAQEDLHVQRWGRRRQDELHQGIRDPTDADCLHRLWTLQPPLLLHCGAEEDQHQDLPEVVVVTICGGGGGSYDFFLVSQHVRQGTLNPTHYVVIHDSANFKPGHMQRLSYKLTHLYYNWPGSIRVPAPC</sequence>
<dbReference type="InterPro" id="IPR012337">
    <property type="entry name" value="RNaseH-like_sf"/>
</dbReference>
<evidence type="ECO:0000259" key="2">
    <source>
        <dbReference type="PROSITE" id="PS50821"/>
    </source>
</evidence>
<dbReference type="SUPFAM" id="SSF53098">
    <property type="entry name" value="Ribonuclease H-like"/>
    <property type="match status" value="3"/>
</dbReference>
<dbReference type="Gene3D" id="2.170.260.10">
    <property type="entry name" value="paz domain"/>
    <property type="match status" value="1"/>
</dbReference>
<dbReference type="SUPFAM" id="SSF101690">
    <property type="entry name" value="PAZ domain"/>
    <property type="match status" value="1"/>
</dbReference>
<evidence type="ECO:0000313" key="5">
    <source>
        <dbReference type="Proteomes" id="UP001235939"/>
    </source>
</evidence>
<dbReference type="Pfam" id="PF23278">
    <property type="entry name" value="Piwi_N"/>
    <property type="match status" value="1"/>
</dbReference>
<dbReference type="Pfam" id="PF02170">
    <property type="entry name" value="PAZ"/>
    <property type="match status" value="1"/>
</dbReference>
<evidence type="ECO:0000256" key="1">
    <source>
        <dbReference type="RuleBase" id="RU361178"/>
    </source>
</evidence>
<dbReference type="PROSITE" id="PS50822">
    <property type="entry name" value="PIWI"/>
    <property type="match status" value="1"/>
</dbReference>
<accession>A0ABY6LEB6</accession>
<dbReference type="InterPro" id="IPR036397">
    <property type="entry name" value="RNaseH_sf"/>
</dbReference>
<evidence type="ECO:0000313" key="4">
    <source>
        <dbReference type="EMBL" id="UYV77805.1"/>
    </source>
</evidence>
<reference evidence="4 5" key="1">
    <citation type="submission" date="2022-01" db="EMBL/GenBank/DDBJ databases">
        <title>A chromosomal length assembly of Cordylochernes scorpioides.</title>
        <authorList>
            <person name="Zeh D."/>
            <person name="Zeh J."/>
        </authorList>
    </citation>
    <scope>NUCLEOTIDE SEQUENCE [LARGE SCALE GENOMIC DNA]</scope>
    <source>
        <strain evidence="4">IN4F17</strain>
        <tissue evidence="4">Whole Body</tissue>
    </source>
</reference>
<feature type="domain" description="Piwi" evidence="3">
    <location>
        <begin position="447"/>
        <end position="791"/>
    </location>
</feature>
<dbReference type="PROSITE" id="PS50821">
    <property type="entry name" value="PAZ"/>
    <property type="match status" value="1"/>
</dbReference>
<gene>
    <name evidence="4" type="ORF">LAZ67_15002369</name>
</gene>
<dbReference type="Gene3D" id="3.30.420.10">
    <property type="entry name" value="Ribonuclease H-like superfamily/Ribonuclease H"/>
    <property type="match status" value="2"/>
</dbReference>
<dbReference type="InterPro" id="IPR003100">
    <property type="entry name" value="PAZ_dom"/>
</dbReference>
<dbReference type="Pfam" id="PF02171">
    <property type="entry name" value="Piwi"/>
    <property type="match status" value="2"/>
</dbReference>
<feature type="domain" description="PAZ" evidence="2">
    <location>
        <begin position="138"/>
        <end position="242"/>
    </location>
</feature>
<proteinExistence type="inferred from homology"/>
<keyword evidence="5" id="KW-1185">Reference proteome</keyword>
<dbReference type="Gene3D" id="3.40.50.2300">
    <property type="match status" value="1"/>
</dbReference>
<dbReference type="Proteomes" id="UP001235939">
    <property type="component" value="Chromosome 15"/>
</dbReference>
<evidence type="ECO:0000259" key="3">
    <source>
        <dbReference type="PROSITE" id="PS50822"/>
    </source>
</evidence>
<dbReference type="CDD" id="cd02845">
    <property type="entry name" value="PAZ_piwi_like"/>
    <property type="match status" value="1"/>
</dbReference>
<name>A0ABY6LEB6_9ARAC</name>
<dbReference type="EMBL" id="CP092877">
    <property type="protein sequence ID" value="UYV77805.1"/>
    <property type="molecule type" value="Genomic_DNA"/>
</dbReference>
<dbReference type="InterPro" id="IPR036085">
    <property type="entry name" value="PAZ_dom_sf"/>
</dbReference>